<sequence length="201" mass="21425">MGRGGACGTPSHWFPVGIRGRWTIETKVLGVRSPPLPLKMTHIAGRPIIELGQGGAYGTPSHRFPTRGFAGRRDREAEVLGINSCALCRKMTRVARRPKIELGEGVPTAPLALVHCVGARHGWYTLRPKTPRVAGRPKIELGEGVPAAPLALVSCVGVRGTWSHRARCCAAGEGACGTPLSAATYPRGHGLRDGGKRNRTF</sequence>
<comment type="caution">
    <text evidence="1">The sequence shown here is derived from an EMBL/GenBank/DDBJ whole genome shotgun (WGS) entry which is preliminary data.</text>
</comment>
<evidence type="ECO:0000313" key="1">
    <source>
        <dbReference type="EMBL" id="KAH7919693.1"/>
    </source>
</evidence>
<dbReference type="Proteomes" id="UP000790709">
    <property type="component" value="Unassembled WGS sequence"/>
</dbReference>
<protein>
    <submittedName>
        <fullName evidence="1">Uncharacterized protein</fullName>
    </submittedName>
</protein>
<organism evidence="1 2">
    <name type="scientific">Leucogyrophana mollusca</name>
    <dbReference type="NCBI Taxonomy" id="85980"/>
    <lineage>
        <taxon>Eukaryota</taxon>
        <taxon>Fungi</taxon>
        <taxon>Dikarya</taxon>
        <taxon>Basidiomycota</taxon>
        <taxon>Agaricomycotina</taxon>
        <taxon>Agaricomycetes</taxon>
        <taxon>Agaricomycetidae</taxon>
        <taxon>Boletales</taxon>
        <taxon>Boletales incertae sedis</taxon>
        <taxon>Leucogyrophana</taxon>
    </lineage>
</organism>
<accession>A0ACB8B4A1</accession>
<name>A0ACB8B4A1_9AGAM</name>
<evidence type="ECO:0000313" key="2">
    <source>
        <dbReference type="Proteomes" id="UP000790709"/>
    </source>
</evidence>
<keyword evidence="2" id="KW-1185">Reference proteome</keyword>
<reference evidence="1" key="1">
    <citation type="journal article" date="2021" name="New Phytol.">
        <title>Evolutionary innovations through gain and loss of genes in the ectomycorrhizal Boletales.</title>
        <authorList>
            <person name="Wu G."/>
            <person name="Miyauchi S."/>
            <person name="Morin E."/>
            <person name="Kuo A."/>
            <person name="Drula E."/>
            <person name="Varga T."/>
            <person name="Kohler A."/>
            <person name="Feng B."/>
            <person name="Cao Y."/>
            <person name="Lipzen A."/>
            <person name="Daum C."/>
            <person name="Hundley H."/>
            <person name="Pangilinan J."/>
            <person name="Johnson J."/>
            <person name="Barry K."/>
            <person name="LaButti K."/>
            <person name="Ng V."/>
            <person name="Ahrendt S."/>
            <person name="Min B."/>
            <person name="Choi I.G."/>
            <person name="Park H."/>
            <person name="Plett J.M."/>
            <person name="Magnuson J."/>
            <person name="Spatafora J.W."/>
            <person name="Nagy L.G."/>
            <person name="Henrissat B."/>
            <person name="Grigoriev I.V."/>
            <person name="Yang Z.L."/>
            <person name="Xu J."/>
            <person name="Martin F.M."/>
        </authorList>
    </citation>
    <scope>NUCLEOTIDE SEQUENCE</scope>
    <source>
        <strain evidence="1">KUC20120723A-06</strain>
    </source>
</reference>
<proteinExistence type="predicted"/>
<gene>
    <name evidence="1" type="ORF">BV22DRAFT_848537</name>
</gene>
<dbReference type="EMBL" id="MU266638">
    <property type="protein sequence ID" value="KAH7919693.1"/>
    <property type="molecule type" value="Genomic_DNA"/>
</dbReference>